<evidence type="ECO:0000313" key="2">
    <source>
        <dbReference type="Proteomes" id="UP001214629"/>
    </source>
</evidence>
<sequence>MLNELWDGVTLENYNNFNPMTGKITQVPVRYNKFFKNDVELWFKTFALRAQNMINSYLNYPFTKLKFETFKDPLLKKICINMVFITIEHWTFNRIPVEFLLLQQWILVILIILHKTTQWQYDKVYYLLMQNHWLI</sequence>
<dbReference type="AlphaFoldDB" id="A0AAX3SZN4"/>
<proteinExistence type="predicted"/>
<evidence type="ECO:0000313" key="1">
    <source>
        <dbReference type="EMBL" id="WFG96645.1"/>
    </source>
</evidence>
<name>A0AAX3SZN4_SPICI</name>
<gene>
    <name evidence="1" type="ORF">M0C40_01100</name>
</gene>
<keyword evidence="2" id="KW-1185">Reference proteome</keyword>
<evidence type="ECO:0008006" key="3">
    <source>
        <dbReference type="Google" id="ProtNLM"/>
    </source>
</evidence>
<protein>
    <recommendedName>
        <fullName evidence="3">Plectrovirus-related protein</fullName>
    </recommendedName>
</protein>
<reference evidence="1 2" key="1">
    <citation type="submission" date="2022-04" db="EMBL/GenBank/DDBJ databases">
        <title>Whole genome of Spiroplasma citri.</title>
        <authorList>
            <person name="Khanchezar A."/>
            <person name="Izadpanah K."/>
            <person name="Taghavi M."/>
            <person name="Ghorbani A."/>
            <person name="Beven L."/>
        </authorList>
    </citation>
    <scope>NUCLEOTIDE SEQUENCE [LARGE SCALE GENOMIC DNA]</scope>
    <source>
        <strain evidence="1 2">D4</strain>
    </source>
</reference>
<organism evidence="1 2">
    <name type="scientific">Spiroplasma citri</name>
    <dbReference type="NCBI Taxonomy" id="2133"/>
    <lineage>
        <taxon>Bacteria</taxon>
        <taxon>Bacillati</taxon>
        <taxon>Mycoplasmatota</taxon>
        <taxon>Mollicutes</taxon>
        <taxon>Entomoplasmatales</taxon>
        <taxon>Spiroplasmataceae</taxon>
        <taxon>Spiroplasma</taxon>
    </lineage>
</organism>
<dbReference type="Proteomes" id="UP001214629">
    <property type="component" value="Chromosome"/>
</dbReference>
<dbReference type="EMBL" id="CP096246">
    <property type="protein sequence ID" value="WFG96645.1"/>
    <property type="molecule type" value="Genomic_DNA"/>
</dbReference>
<accession>A0AAX3SZN4</accession>
<dbReference type="RefSeq" id="WP_277938909.1">
    <property type="nucleotide sequence ID" value="NZ_CP096246.1"/>
</dbReference>